<dbReference type="InterPro" id="IPR001750">
    <property type="entry name" value="ND/Mrp_TM"/>
</dbReference>
<name>A0ABU6KAG4_9BACI</name>
<feature type="transmembrane region" description="Helical" evidence="9">
    <location>
        <begin position="405"/>
        <end position="427"/>
    </location>
</feature>
<protein>
    <submittedName>
        <fullName evidence="11">Na+/H+ antiporter subunit D</fullName>
    </submittedName>
</protein>
<feature type="transmembrane region" description="Helical" evidence="9">
    <location>
        <begin position="35"/>
        <end position="52"/>
    </location>
</feature>
<feature type="transmembrane region" description="Helical" evidence="9">
    <location>
        <begin position="448"/>
        <end position="470"/>
    </location>
</feature>
<gene>
    <name evidence="11" type="ORF">QGM71_01565</name>
</gene>
<dbReference type="PRINTS" id="PR01437">
    <property type="entry name" value="NUOXDRDTASE4"/>
</dbReference>
<reference evidence="11 12" key="1">
    <citation type="journal article" date="2024" name="Int. J. Syst. Evol. Microbiol.">
        <title>Virgibacillus tibetensis sp. nov., isolated from salt lake on the Tibetan Plateau of China.</title>
        <authorList>
            <person name="Phurbu D."/>
            <person name="Liu Z.-X."/>
            <person name="Wang R."/>
            <person name="Zheng Y.-Y."/>
            <person name="Liu H.-C."/>
            <person name="Zhou Y.-G."/>
            <person name="Yu Y.-J."/>
            <person name="Li A.-H."/>
        </authorList>
    </citation>
    <scope>NUCLEOTIDE SEQUENCE [LARGE SCALE GENOMIC DNA]</scope>
    <source>
        <strain evidence="11 12">C22-A2</strain>
    </source>
</reference>
<feature type="transmembrane region" description="Helical" evidence="9">
    <location>
        <begin position="108"/>
        <end position="126"/>
    </location>
</feature>
<dbReference type="PANTHER" id="PTHR42703">
    <property type="entry name" value="NADH DEHYDROGENASE"/>
    <property type="match status" value="1"/>
</dbReference>
<keyword evidence="7 9" id="KW-0472">Membrane</keyword>
<feature type="transmembrane region" description="Helical" evidence="9">
    <location>
        <begin position="363"/>
        <end position="385"/>
    </location>
</feature>
<keyword evidence="4" id="KW-1003">Cell membrane</keyword>
<evidence type="ECO:0000313" key="11">
    <source>
        <dbReference type="EMBL" id="MEC5422180.1"/>
    </source>
</evidence>
<feature type="transmembrane region" description="Helical" evidence="9">
    <location>
        <begin position="299"/>
        <end position="320"/>
    </location>
</feature>
<feature type="domain" description="NADH:quinone oxidoreductase/Mrp antiporter transmembrane" evidence="10">
    <location>
        <begin position="127"/>
        <end position="417"/>
    </location>
</feature>
<feature type="transmembrane region" description="Helical" evidence="9">
    <location>
        <begin position="132"/>
        <end position="151"/>
    </location>
</feature>
<comment type="subcellular location">
    <subcellularLocation>
        <location evidence="1">Cell membrane</location>
        <topology evidence="1">Multi-pass membrane protein</topology>
    </subcellularLocation>
    <subcellularLocation>
        <location evidence="8">Membrane</location>
        <topology evidence="8">Multi-pass membrane protein</topology>
    </subcellularLocation>
</comment>
<comment type="similarity">
    <text evidence="2">Belongs to the CPA3 antiporters (TC 2.A.63) subunit D family.</text>
</comment>
<evidence type="ECO:0000256" key="8">
    <source>
        <dbReference type="RuleBase" id="RU000320"/>
    </source>
</evidence>
<sequence length="493" mass="53833">MSNLAILPIIIPLIAAIILVFTNSKKNISRGLAKVFSLISLGVSVYITWYVLENGAVILETGGWAAPYGIVLVADSLAVILVLTTNIIATACAFYVPYAGLGDREKYYFHPFFFFLITGVSGAFLTGDLFNLFVFFEVLLMASYGLIVLGGGKVQLRESLKYLLVNLFSSMLFVTAIAFIYGVVGTVNLAHIAERVQEVEQQGILTTIGILLFFVFATKAALFPLYYWLPNSYIVPNPVVSALFGALLTKVGIYSIIRVFSLIFVYRIDLTHEIFIWIAALSMIFGVIGALSTTNIKLIIAYNIIPAIGYILMGVGLFTQDALSGSIYYLVHDMIIKAALFLLVGVIVYVAGTSDLRKMGGLIHYYPFLGWLLFISGFVLAGIPPFSGFIGKLLLLKGAFASNEIAIAIIGLLTSLLILYSIMKIFIQGFWGDKDTSGNFKKKSTKGLIAPIIVLLSISVVLGLGAEYFYPIADSISAYLLDPQIYIDSVLKE</sequence>
<dbReference type="RefSeq" id="WP_327605751.1">
    <property type="nucleotide sequence ID" value="NZ_JARZFX010000001.1"/>
</dbReference>
<dbReference type="InterPro" id="IPR050586">
    <property type="entry name" value="CPA3_Na-H_Antiporter_D"/>
</dbReference>
<dbReference type="Proteomes" id="UP001335737">
    <property type="component" value="Unassembled WGS sequence"/>
</dbReference>
<proteinExistence type="inferred from homology"/>
<dbReference type="Pfam" id="PF00361">
    <property type="entry name" value="Proton_antipo_M"/>
    <property type="match status" value="1"/>
</dbReference>
<keyword evidence="6 9" id="KW-1133">Transmembrane helix</keyword>
<feature type="transmembrane region" description="Helical" evidence="9">
    <location>
        <begin position="163"/>
        <end position="184"/>
    </location>
</feature>
<evidence type="ECO:0000256" key="1">
    <source>
        <dbReference type="ARBA" id="ARBA00004651"/>
    </source>
</evidence>
<feature type="transmembrane region" description="Helical" evidence="9">
    <location>
        <begin position="326"/>
        <end position="351"/>
    </location>
</feature>
<dbReference type="EMBL" id="JARZFX010000001">
    <property type="protein sequence ID" value="MEC5422180.1"/>
    <property type="molecule type" value="Genomic_DNA"/>
</dbReference>
<evidence type="ECO:0000256" key="7">
    <source>
        <dbReference type="ARBA" id="ARBA00023136"/>
    </source>
</evidence>
<keyword evidence="3" id="KW-0813">Transport</keyword>
<comment type="caution">
    <text evidence="11">The sequence shown here is derived from an EMBL/GenBank/DDBJ whole genome shotgun (WGS) entry which is preliminary data.</text>
</comment>
<evidence type="ECO:0000256" key="9">
    <source>
        <dbReference type="SAM" id="Phobius"/>
    </source>
</evidence>
<feature type="transmembrane region" description="Helical" evidence="9">
    <location>
        <begin position="6"/>
        <end position="23"/>
    </location>
</feature>
<evidence type="ECO:0000313" key="12">
    <source>
        <dbReference type="Proteomes" id="UP001335737"/>
    </source>
</evidence>
<keyword evidence="3" id="KW-0050">Antiport</keyword>
<accession>A0ABU6KAG4</accession>
<dbReference type="PANTHER" id="PTHR42703:SF1">
    <property type="entry name" value="NA(+)_H(+) ANTIPORTER SUBUNIT D1"/>
    <property type="match status" value="1"/>
</dbReference>
<keyword evidence="5 8" id="KW-0812">Transmembrane</keyword>
<feature type="transmembrane region" description="Helical" evidence="9">
    <location>
        <begin position="274"/>
        <end position="292"/>
    </location>
</feature>
<dbReference type="InterPro" id="IPR003918">
    <property type="entry name" value="NADH_UbQ_OxRdtase"/>
</dbReference>
<organism evidence="11 12">
    <name type="scientific">Virgibacillus tibetensis</name>
    <dbReference type="NCBI Taxonomy" id="3042313"/>
    <lineage>
        <taxon>Bacteria</taxon>
        <taxon>Bacillati</taxon>
        <taxon>Bacillota</taxon>
        <taxon>Bacilli</taxon>
        <taxon>Bacillales</taxon>
        <taxon>Bacillaceae</taxon>
        <taxon>Virgibacillus</taxon>
    </lineage>
</organism>
<evidence type="ECO:0000256" key="3">
    <source>
        <dbReference type="ARBA" id="ARBA00022449"/>
    </source>
</evidence>
<evidence type="ECO:0000256" key="5">
    <source>
        <dbReference type="ARBA" id="ARBA00022692"/>
    </source>
</evidence>
<feature type="transmembrane region" description="Helical" evidence="9">
    <location>
        <begin position="204"/>
        <end position="229"/>
    </location>
</feature>
<dbReference type="NCBIfam" id="NF005818">
    <property type="entry name" value="PRK07691.1"/>
    <property type="match status" value="1"/>
</dbReference>
<evidence type="ECO:0000256" key="2">
    <source>
        <dbReference type="ARBA" id="ARBA00005346"/>
    </source>
</evidence>
<evidence type="ECO:0000256" key="6">
    <source>
        <dbReference type="ARBA" id="ARBA00022989"/>
    </source>
</evidence>
<evidence type="ECO:0000259" key="10">
    <source>
        <dbReference type="Pfam" id="PF00361"/>
    </source>
</evidence>
<feature type="transmembrane region" description="Helical" evidence="9">
    <location>
        <begin position="241"/>
        <end position="268"/>
    </location>
</feature>
<feature type="transmembrane region" description="Helical" evidence="9">
    <location>
        <begin position="72"/>
        <end position="96"/>
    </location>
</feature>
<evidence type="ECO:0000256" key="4">
    <source>
        <dbReference type="ARBA" id="ARBA00022475"/>
    </source>
</evidence>
<keyword evidence="12" id="KW-1185">Reference proteome</keyword>